<dbReference type="EMBL" id="KZ308352">
    <property type="protein sequence ID" value="KAG8227974.1"/>
    <property type="molecule type" value="Genomic_DNA"/>
</dbReference>
<dbReference type="AlphaFoldDB" id="A0A8K0P1T2"/>
<gene>
    <name evidence="2" type="ORF">J437_LFUL007525</name>
</gene>
<keyword evidence="3" id="KW-1185">Reference proteome</keyword>
<reference evidence="2" key="1">
    <citation type="submission" date="2013-04" db="EMBL/GenBank/DDBJ databases">
        <authorList>
            <person name="Qu J."/>
            <person name="Murali S.C."/>
            <person name="Bandaranaike D."/>
            <person name="Bellair M."/>
            <person name="Blankenburg K."/>
            <person name="Chao H."/>
            <person name="Dinh H."/>
            <person name="Doddapaneni H."/>
            <person name="Downs B."/>
            <person name="Dugan-Rocha S."/>
            <person name="Elkadiri S."/>
            <person name="Gnanaolivu R.D."/>
            <person name="Hernandez B."/>
            <person name="Javaid M."/>
            <person name="Jayaseelan J.C."/>
            <person name="Lee S."/>
            <person name="Li M."/>
            <person name="Ming W."/>
            <person name="Munidasa M."/>
            <person name="Muniz J."/>
            <person name="Nguyen L."/>
            <person name="Ongeri F."/>
            <person name="Osuji N."/>
            <person name="Pu L.-L."/>
            <person name="Puazo M."/>
            <person name="Qu C."/>
            <person name="Quiroz J."/>
            <person name="Raj R."/>
            <person name="Weissenberger G."/>
            <person name="Xin Y."/>
            <person name="Zou X."/>
            <person name="Han Y."/>
            <person name="Richards S."/>
            <person name="Worley K."/>
            <person name="Muzny D."/>
            <person name="Gibbs R."/>
        </authorList>
    </citation>
    <scope>NUCLEOTIDE SEQUENCE</scope>
    <source>
        <strain evidence="2">Sampled in the wild</strain>
    </source>
</reference>
<evidence type="ECO:0000313" key="2">
    <source>
        <dbReference type="EMBL" id="KAG8227974.1"/>
    </source>
</evidence>
<protein>
    <submittedName>
        <fullName evidence="2">Uncharacterized protein</fullName>
    </submittedName>
</protein>
<comment type="caution">
    <text evidence="2">The sequence shown here is derived from an EMBL/GenBank/DDBJ whole genome shotgun (WGS) entry which is preliminary data.</text>
</comment>
<feature type="region of interest" description="Disordered" evidence="1">
    <location>
        <begin position="55"/>
        <end position="78"/>
    </location>
</feature>
<dbReference type="Proteomes" id="UP000792457">
    <property type="component" value="Unassembled WGS sequence"/>
</dbReference>
<name>A0A8K0P1T2_LADFU</name>
<feature type="region of interest" description="Disordered" evidence="1">
    <location>
        <begin position="1"/>
        <end position="38"/>
    </location>
</feature>
<reference evidence="2" key="2">
    <citation type="submission" date="2017-10" db="EMBL/GenBank/DDBJ databases">
        <title>Ladona fulva Genome sequencing and assembly.</title>
        <authorList>
            <person name="Murali S."/>
            <person name="Richards S."/>
            <person name="Bandaranaike D."/>
            <person name="Bellair M."/>
            <person name="Blankenburg K."/>
            <person name="Chao H."/>
            <person name="Dinh H."/>
            <person name="Doddapaneni H."/>
            <person name="Dugan-Rocha S."/>
            <person name="Elkadiri S."/>
            <person name="Gnanaolivu R."/>
            <person name="Hernandez B."/>
            <person name="Skinner E."/>
            <person name="Javaid M."/>
            <person name="Lee S."/>
            <person name="Li M."/>
            <person name="Ming W."/>
            <person name="Munidasa M."/>
            <person name="Muniz J."/>
            <person name="Nguyen L."/>
            <person name="Hughes D."/>
            <person name="Osuji N."/>
            <person name="Pu L.-L."/>
            <person name="Puazo M."/>
            <person name="Qu C."/>
            <person name="Quiroz J."/>
            <person name="Raj R."/>
            <person name="Weissenberger G."/>
            <person name="Xin Y."/>
            <person name="Zou X."/>
            <person name="Han Y."/>
            <person name="Worley K."/>
            <person name="Muzny D."/>
            <person name="Gibbs R."/>
        </authorList>
    </citation>
    <scope>NUCLEOTIDE SEQUENCE</scope>
    <source>
        <strain evidence="2">Sampled in the wild</strain>
    </source>
</reference>
<proteinExistence type="predicted"/>
<evidence type="ECO:0000256" key="1">
    <source>
        <dbReference type="SAM" id="MobiDB-lite"/>
    </source>
</evidence>
<accession>A0A8K0P1T2</accession>
<evidence type="ECO:0000313" key="3">
    <source>
        <dbReference type="Proteomes" id="UP000792457"/>
    </source>
</evidence>
<organism evidence="2 3">
    <name type="scientific">Ladona fulva</name>
    <name type="common">Scarce chaser dragonfly</name>
    <name type="synonym">Libellula fulva</name>
    <dbReference type="NCBI Taxonomy" id="123851"/>
    <lineage>
        <taxon>Eukaryota</taxon>
        <taxon>Metazoa</taxon>
        <taxon>Ecdysozoa</taxon>
        <taxon>Arthropoda</taxon>
        <taxon>Hexapoda</taxon>
        <taxon>Insecta</taxon>
        <taxon>Pterygota</taxon>
        <taxon>Palaeoptera</taxon>
        <taxon>Odonata</taxon>
        <taxon>Epiprocta</taxon>
        <taxon>Anisoptera</taxon>
        <taxon>Libelluloidea</taxon>
        <taxon>Libellulidae</taxon>
        <taxon>Ladona</taxon>
    </lineage>
</organism>
<sequence>MRGGGGAGDQPPPLHRVQVLDAEEDMRPKNGNPLRMLRGIPADTRAERMHWSEAAEDCVGDGEGPRRRGVRKASGKGGIGGGAVKRWWWLVHALRPRRRRLPGSPFTTSPLSSIANSPAVPRFSLPGDNLQKHGPFGSHPRLPLFDVC</sequence>